<dbReference type="NCBIfam" id="TIGR00581">
    <property type="entry name" value="moaC"/>
    <property type="match status" value="1"/>
</dbReference>
<dbReference type="GO" id="GO:0006777">
    <property type="term" value="P:Mo-molybdopterin cofactor biosynthetic process"/>
    <property type="evidence" value="ECO:0007669"/>
    <property type="project" value="UniProtKB-KW"/>
</dbReference>
<dbReference type="EMBL" id="CAJPIZ010033355">
    <property type="protein sequence ID" value="CAG2120423.1"/>
    <property type="molecule type" value="Genomic_DNA"/>
</dbReference>
<feature type="domain" description="Molybdopterin cofactor biosynthesis C (MoaC)" evidence="4">
    <location>
        <begin position="48"/>
        <end position="183"/>
    </location>
</feature>
<feature type="compositionally biased region" description="Low complexity" evidence="3">
    <location>
        <begin position="13"/>
        <end position="24"/>
    </location>
</feature>
<evidence type="ECO:0000259" key="4">
    <source>
        <dbReference type="Pfam" id="PF01967"/>
    </source>
</evidence>
<dbReference type="NCBIfam" id="NF006870">
    <property type="entry name" value="PRK09364.1"/>
    <property type="match status" value="1"/>
</dbReference>
<comment type="pathway">
    <text evidence="1">Cofactor biosynthesis; molybdopterin biosynthesis.</text>
</comment>
<dbReference type="AlphaFoldDB" id="A0A7R9QGL3"/>
<protein>
    <recommendedName>
        <fullName evidence="4">Molybdopterin cofactor biosynthesis C (MoaC) domain-containing protein</fullName>
    </recommendedName>
</protein>
<dbReference type="InterPro" id="IPR036522">
    <property type="entry name" value="MoaC_sf"/>
</dbReference>
<feature type="region of interest" description="Disordered" evidence="3">
    <location>
        <begin position="1"/>
        <end position="51"/>
    </location>
</feature>
<evidence type="ECO:0000313" key="6">
    <source>
        <dbReference type="Proteomes" id="UP000759131"/>
    </source>
</evidence>
<dbReference type="Pfam" id="PF01967">
    <property type="entry name" value="MoaC"/>
    <property type="match status" value="1"/>
</dbReference>
<feature type="non-terminal residue" evidence="5">
    <location>
        <position position="1"/>
    </location>
</feature>
<gene>
    <name evidence="5" type="ORF">OSB1V03_LOCUS20370</name>
</gene>
<keyword evidence="6" id="KW-1185">Reference proteome</keyword>
<reference evidence="5" key="1">
    <citation type="submission" date="2020-11" db="EMBL/GenBank/DDBJ databases">
        <authorList>
            <person name="Tran Van P."/>
        </authorList>
    </citation>
    <scope>NUCLEOTIDE SEQUENCE</scope>
</reference>
<dbReference type="UniPathway" id="UPA00344"/>
<keyword evidence="2" id="KW-0501">Molybdenum cofactor biosynthesis</keyword>
<dbReference type="EMBL" id="OC887930">
    <property type="protein sequence ID" value="CAD7645149.1"/>
    <property type="molecule type" value="Genomic_DNA"/>
</dbReference>
<evidence type="ECO:0000256" key="1">
    <source>
        <dbReference type="ARBA" id="ARBA00005046"/>
    </source>
</evidence>
<proteinExistence type="predicted"/>
<name>A0A7R9QGL3_9ACAR</name>
<evidence type="ECO:0000256" key="3">
    <source>
        <dbReference type="SAM" id="MobiDB-lite"/>
    </source>
</evidence>
<dbReference type="PANTHER" id="PTHR22960">
    <property type="entry name" value="MOLYBDOPTERIN COFACTOR SYNTHESIS PROTEIN A"/>
    <property type="match status" value="1"/>
</dbReference>
<evidence type="ECO:0000256" key="2">
    <source>
        <dbReference type="ARBA" id="ARBA00023150"/>
    </source>
</evidence>
<organism evidence="5">
    <name type="scientific">Medioppia subpectinata</name>
    <dbReference type="NCBI Taxonomy" id="1979941"/>
    <lineage>
        <taxon>Eukaryota</taxon>
        <taxon>Metazoa</taxon>
        <taxon>Ecdysozoa</taxon>
        <taxon>Arthropoda</taxon>
        <taxon>Chelicerata</taxon>
        <taxon>Arachnida</taxon>
        <taxon>Acari</taxon>
        <taxon>Acariformes</taxon>
        <taxon>Sarcoptiformes</taxon>
        <taxon>Oribatida</taxon>
        <taxon>Brachypylina</taxon>
        <taxon>Oppioidea</taxon>
        <taxon>Oppiidae</taxon>
        <taxon>Medioppia</taxon>
    </lineage>
</organism>
<dbReference type="InterPro" id="IPR002820">
    <property type="entry name" value="Mopterin_CF_biosynth-C_dom"/>
</dbReference>
<dbReference type="SUPFAM" id="SSF55040">
    <property type="entry name" value="Molybdenum cofactor biosynthesis protein C, MoaC"/>
    <property type="match status" value="1"/>
</dbReference>
<dbReference type="OrthoDB" id="429626at2759"/>
<dbReference type="Proteomes" id="UP000759131">
    <property type="component" value="Unassembled WGS sequence"/>
</dbReference>
<evidence type="ECO:0000313" key="5">
    <source>
        <dbReference type="EMBL" id="CAD7645149.1"/>
    </source>
</evidence>
<dbReference type="InterPro" id="IPR050105">
    <property type="entry name" value="MoCo_biosynth_MoaA/MoaC"/>
</dbReference>
<sequence length="189" mass="20456">AHQWHRQPHHYQRQQQQQQHQVRQYSTGTDGGNQSLSHINHSTGEPQMVDIGGKRLTARQATAVGRVWVGGRVCDLIAANAIEKGQVLSVAKIAGIMAAKSTAQLIPLCHQINLNNVSIDTVVDREAEEVLITATAKTTWATGVEMEALVAVSTAALTVYDMCKAVNSGIVIREIRLVAKSGGKSDMKL</sequence>
<accession>A0A7R9QGL3</accession>
<dbReference type="Gene3D" id="3.30.70.640">
    <property type="entry name" value="Molybdopterin cofactor biosynthesis C (MoaC) domain"/>
    <property type="match status" value="1"/>
</dbReference>
<feature type="compositionally biased region" description="Basic residues" evidence="3">
    <location>
        <begin position="1"/>
        <end position="12"/>
    </location>
</feature>
<feature type="compositionally biased region" description="Polar residues" evidence="3">
    <location>
        <begin position="25"/>
        <end position="45"/>
    </location>
</feature>
<dbReference type="InterPro" id="IPR023045">
    <property type="entry name" value="MoaC"/>
</dbReference>